<name>A0A1F4V7S5_UNCKA</name>
<dbReference type="PANTHER" id="PTHR36113:SF6">
    <property type="entry name" value="FOSFOMYCIN RESISTANCE PROTEIN FOSX"/>
    <property type="match status" value="1"/>
</dbReference>
<dbReference type="Gene3D" id="3.10.180.10">
    <property type="entry name" value="2,3-Dihydroxybiphenyl 1,2-Dioxygenase, domain 1"/>
    <property type="match status" value="1"/>
</dbReference>
<dbReference type="Proteomes" id="UP000178127">
    <property type="component" value="Unassembled WGS sequence"/>
</dbReference>
<gene>
    <name evidence="3" type="ORF">A3D91_02345</name>
</gene>
<feature type="domain" description="Glyoxalase/fosfomycin resistance/dioxygenase" evidence="2">
    <location>
        <begin position="5"/>
        <end position="131"/>
    </location>
</feature>
<dbReference type="Pfam" id="PF00903">
    <property type="entry name" value="Glyoxalase"/>
    <property type="match status" value="1"/>
</dbReference>
<sequence>MKATLQHIQLNVSNKNISYPFYKEMLKLLGYKPYLEEDWGIGLKDSKSNLVIFIVETEQKYRKNKFHRKTTGINHLAFLVGSKIDVDEFNKKFVKKNKIKPLYQTPKAFPEYTPKYYAVYFEDPDRIKLEVVFT</sequence>
<dbReference type="EMBL" id="MEVD01000015">
    <property type="protein sequence ID" value="OGC53239.1"/>
    <property type="molecule type" value="Genomic_DNA"/>
</dbReference>
<dbReference type="STRING" id="1802620.A3D91_02345"/>
<evidence type="ECO:0000313" key="3">
    <source>
        <dbReference type="EMBL" id="OGC53239.1"/>
    </source>
</evidence>
<evidence type="ECO:0000313" key="4">
    <source>
        <dbReference type="Proteomes" id="UP000178127"/>
    </source>
</evidence>
<reference evidence="3 4" key="1">
    <citation type="journal article" date="2016" name="Nat. Commun.">
        <title>Thousands of microbial genomes shed light on interconnected biogeochemical processes in an aquifer system.</title>
        <authorList>
            <person name="Anantharaman K."/>
            <person name="Brown C.T."/>
            <person name="Hug L.A."/>
            <person name="Sharon I."/>
            <person name="Castelle C.J."/>
            <person name="Probst A.J."/>
            <person name="Thomas B.C."/>
            <person name="Singh A."/>
            <person name="Wilkins M.J."/>
            <person name="Karaoz U."/>
            <person name="Brodie E.L."/>
            <person name="Williams K.H."/>
            <person name="Hubbard S.S."/>
            <person name="Banfield J.F."/>
        </authorList>
    </citation>
    <scope>NUCLEOTIDE SEQUENCE [LARGE SCALE GENOMIC DNA]</scope>
</reference>
<dbReference type="AlphaFoldDB" id="A0A1F4V7S5"/>
<evidence type="ECO:0000259" key="2">
    <source>
        <dbReference type="Pfam" id="PF00903"/>
    </source>
</evidence>
<comment type="caution">
    <text evidence="3">The sequence shown here is derived from an EMBL/GenBank/DDBJ whole genome shotgun (WGS) entry which is preliminary data.</text>
</comment>
<keyword evidence="1" id="KW-0479">Metal-binding</keyword>
<proteinExistence type="predicted"/>
<dbReference type="SUPFAM" id="SSF54593">
    <property type="entry name" value="Glyoxalase/Bleomycin resistance protein/Dihydroxybiphenyl dioxygenase"/>
    <property type="match status" value="1"/>
</dbReference>
<dbReference type="PANTHER" id="PTHR36113">
    <property type="entry name" value="LYASE, PUTATIVE-RELATED-RELATED"/>
    <property type="match status" value="1"/>
</dbReference>
<protein>
    <recommendedName>
        <fullName evidence="2">Glyoxalase/fosfomycin resistance/dioxygenase domain-containing protein</fullName>
    </recommendedName>
</protein>
<organism evidence="3 4">
    <name type="scientific">candidate division WWE3 bacterium RIFCSPHIGHO2_02_FULL_38_14</name>
    <dbReference type="NCBI Taxonomy" id="1802620"/>
    <lineage>
        <taxon>Bacteria</taxon>
        <taxon>Katanobacteria</taxon>
    </lineage>
</organism>
<dbReference type="InterPro" id="IPR004360">
    <property type="entry name" value="Glyas_Fos-R_dOase_dom"/>
</dbReference>
<dbReference type="GO" id="GO:0046872">
    <property type="term" value="F:metal ion binding"/>
    <property type="evidence" value="ECO:0007669"/>
    <property type="project" value="UniProtKB-KW"/>
</dbReference>
<dbReference type="InterPro" id="IPR029068">
    <property type="entry name" value="Glyas_Bleomycin-R_OHBP_Dase"/>
</dbReference>
<evidence type="ECO:0000256" key="1">
    <source>
        <dbReference type="ARBA" id="ARBA00022723"/>
    </source>
</evidence>
<accession>A0A1F4V7S5</accession>
<dbReference type="InterPro" id="IPR051332">
    <property type="entry name" value="Fosfomycin_Res_Enzymes"/>
</dbReference>